<comment type="caution">
    <text evidence="2">The sequence shown here is derived from an EMBL/GenBank/DDBJ whole genome shotgun (WGS) entry which is preliminary data.</text>
</comment>
<dbReference type="Gene3D" id="3.30.530.20">
    <property type="match status" value="1"/>
</dbReference>
<feature type="transmembrane region" description="Helical" evidence="1">
    <location>
        <begin position="232"/>
        <end position="249"/>
    </location>
</feature>
<proteinExistence type="predicted"/>
<dbReference type="AlphaFoldDB" id="A0A103DWF1"/>
<name>A0A103DWF1_9BURK</name>
<reference evidence="2 3" key="1">
    <citation type="submission" date="2015-11" db="EMBL/GenBank/DDBJ databases">
        <title>Expanding the genomic diversity of Burkholderia species for the development of highly accurate diagnostics.</title>
        <authorList>
            <person name="Sahl J."/>
            <person name="Keim P."/>
            <person name="Wagner D."/>
        </authorList>
    </citation>
    <scope>NUCLEOTIDE SEQUENCE [LARGE SCALE GENOMIC DNA]</scope>
    <source>
        <strain evidence="2 3">TSV85</strain>
    </source>
</reference>
<dbReference type="Proteomes" id="UP000062788">
    <property type="component" value="Unassembled WGS sequence"/>
</dbReference>
<dbReference type="InterPro" id="IPR023393">
    <property type="entry name" value="START-like_dom_sf"/>
</dbReference>
<organism evidence="2 3">
    <name type="scientific">Burkholderia singularis</name>
    <dbReference type="NCBI Taxonomy" id="1503053"/>
    <lineage>
        <taxon>Bacteria</taxon>
        <taxon>Pseudomonadati</taxon>
        <taxon>Pseudomonadota</taxon>
        <taxon>Betaproteobacteria</taxon>
        <taxon>Burkholderiales</taxon>
        <taxon>Burkholderiaceae</taxon>
        <taxon>Burkholderia</taxon>
        <taxon>pseudomallei group</taxon>
    </lineage>
</organism>
<gene>
    <name evidence="2" type="ORF">WS67_23625</name>
</gene>
<dbReference type="EMBL" id="LOWA01000057">
    <property type="protein sequence ID" value="KVE23656.1"/>
    <property type="molecule type" value="Genomic_DNA"/>
</dbReference>
<dbReference type="OrthoDB" id="9087490at2"/>
<keyword evidence="1" id="KW-0472">Membrane</keyword>
<evidence type="ECO:0000313" key="2">
    <source>
        <dbReference type="EMBL" id="KVE23656.1"/>
    </source>
</evidence>
<dbReference type="SUPFAM" id="SSF55961">
    <property type="entry name" value="Bet v1-like"/>
    <property type="match status" value="1"/>
</dbReference>
<keyword evidence="3" id="KW-1185">Reference proteome</keyword>
<keyword evidence="1" id="KW-1133">Transmembrane helix</keyword>
<keyword evidence="1" id="KW-0812">Transmembrane</keyword>
<accession>A0A103DWF1</accession>
<dbReference type="RefSeq" id="WP_059520543.1">
    <property type="nucleotide sequence ID" value="NZ_CP013448.1"/>
</dbReference>
<evidence type="ECO:0000313" key="3">
    <source>
        <dbReference type="Proteomes" id="UP000062788"/>
    </source>
</evidence>
<evidence type="ECO:0000256" key="1">
    <source>
        <dbReference type="SAM" id="Phobius"/>
    </source>
</evidence>
<protein>
    <submittedName>
        <fullName evidence="2">Carbon monoxide dehydrogenase</fullName>
    </submittedName>
</protein>
<sequence>MELHDALWIPLAPLVVRDALHDPALVRASLEYCEAFSRLSRDEFSVALSVPFGLLRARYEVRAHVVAGEHGDAPGSARHTLHFRARSDELGALRGQIDVSLPPAECAPREAGGAGRGGECDDLPAKPATRVEYAIWATAFGPLAELPVRQLRDALAELADDFFTEFGQIVLAKHGLAPNRARAGARARQHVFLRPASMTLGAKRSPAMSADGALTARAAGALGHRESSPLPPWAWAAMIVFVALLLYAVR</sequence>